<accession>A0ABX6IMD3</accession>
<evidence type="ECO:0000259" key="3">
    <source>
        <dbReference type="Pfam" id="PF08450"/>
    </source>
</evidence>
<dbReference type="PANTHER" id="PTHR47572:SF4">
    <property type="entry name" value="LACTONASE DRP35"/>
    <property type="match status" value="1"/>
</dbReference>
<organism evidence="4 5">
    <name type="scientific">Gordonia pseudamarae</name>
    <dbReference type="NCBI Taxonomy" id="2831662"/>
    <lineage>
        <taxon>Bacteria</taxon>
        <taxon>Bacillati</taxon>
        <taxon>Actinomycetota</taxon>
        <taxon>Actinomycetes</taxon>
        <taxon>Mycobacteriales</taxon>
        <taxon>Gordoniaceae</taxon>
        <taxon>Gordonia</taxon>
    </lineage>
</organism>
<reference evidence="4" key="1">
    <citation type="journal article" date="2021" name="Nat. Microbiol.">
        <title>Cocultivation of an ultrasmall environmental parasitic bacterium with lytic ability against bacteria associated with wastewater foams.</title>
        <authorList>
            <person name="Batinovic S."/>
            <person name="Rose J.J.A."/>
            <person name="Ratcliffe J."/>
            <person name="Seviour R.J."/>
            <person name="Petrovski S."/>
        </authorList>
    </citation>
    <scope>NUCLEOTIDE SEQUENCE</scope>
    <source>
        <strain evidence="4">CON9</strain>
    </source>
</reference>
<comment type="similarity">
    <text evidence="1">Belongs to the SMP-30/CGR1 family.</text>
</comment>
<dbReference type="EMBL" id="CP045809">
    <property type="protein sequence ID" value="QHN37088.1"/>
    <property type="molecule type" value="Genomic_DNA"/>
</dbReference>
<feature type="domain" description="SMP-30/Gluconolactonase/LRE-like region" evidence="3">
    <location>
        <begin position="39"/>
        <end position="291"/>
    </location>
</feature>
<dbReference type="InterPro" id="IPR051262">
    <property type="entry name" value="SMP-30/CGR1_Lactonase"/>
</dbReference>
<evidence type="ECO:0000256" key="2">
    <source>
        <dbReference type="ARBA" id="ARBA00022801"/>
    </source>
</evidence>
<dbReference type="GO" id="GO:0016787">
    <property type="term" value="F:hydrolase activity"/>
    <property type="evidence" value="ECO:0007669"/>
    <property type="project" value="UniProtKB-KW"/>
</dbReference>
<evidence type="ECO:0000313" key="4">
    <source>
        <dbReference type="EMBL" id="QHN37088.1"/>
    </source>
</evidence>
<dbReference type="Proteomes" id="UP001059836">
    <property type="component" value="Chromosome"/>
</dbReference>
<dbReference type="Gene3D" id="2.120.10.30">
    <property type="entry name" value="TolB, C-terminal domain"/>
    <property type="match status" value="1"/>
</dbReference>
<keyword evidence="5" id="KW-1185">Reference proteome</keyword>
<protein>
    <submittedName>
        <fullName evidence="4">Lactone hydrolase</fullName>
    </submittedName>
</protein>
<proteinExistence type="inferred from homology"/>
<dbReference type="SUPFAM" id="SSF63829">
    <property type="entry name" value="Calcium-dependent phosphotriesterase"/>
    <property type="match status" value="1"/>
</dbReference>
<dbReference type="InterPro" id="IPR013658">
    <property type="entry name" value="SGL"/>
</dbReference>
<gene>
    <name evidence="4" type="ORF">GII31_21490</name>
</gene>
<dbReference type="PANTHER" id="PTHR47572">
    <property type="entry name" value="LIPOPROTEIN-RELATED"/>
    <property type="match status" value="1"/>
</dbReference>
<dbReference type="PRINTS" id="PR01790">
    <property type="entry name" value="SMP30FAMILY"/>
</dbReference>
<dbReference type="InterPro" id="IPR011042">
    <property type="entry name" value="6-blade_b-propeller_TolB-like"/>
</dbReference>
<dbReference type="InterPro" id="IPR005511">
    <property type="entry name" value="SMP-30"/>
</dbReference>
<name>A0ABX6IMD3_9ACTN</name>
<keyword evidence="2 4" id="KW-0378">Hydrolase</keyword>
<sequence>MSENALDYPDPADIAKAIEAAVADADPHPARELAKGFSWPECPRWHDDLFWFSDMYTSTLKTVDADGNVAVVVDATARAEGSDAPIVLGGFGWLPDGRLIVNSMHEKVVLVHDGNGVDDLSVYADVSEFAPGPINDMVVDAQGRAYVTQLGFDMFNGAAPAASPIIVVAPDGSASTADKAGPLMGANGIAITADGSKVITAEAFANRIITLDRSDDGTLSNPREFAQCPFLPDGIGLDDEGGVWASMPGCGYVARFTENGVTDKIAVPLESGLASACVLGGTDRKTLYMTVGVEVFDFEKSAREALGALWVADVAHSGGATRP</sequence>
<dbReference type="Pfam" id="PF08450">
    <property type="entry name" value="SGL"/>
    <property type="match status" value="1"/>
</dbReference>
<evidence type="ECO:0000313" key="5">
    <source>
        <dbReference type="Proteomes" id="UP001059836"/>
    </source>
</evidence>
<dbReference type="RefSeq" id="WP_213245374.1">
    <property type="nucleotide sequence ID" value="NZ_CP045806.1"/>
</dbReference>
<evidence type="ECO:0000256" key="1">
    <source>
        <dbReference type="ARBA" id="ARBA00008853"/>
    </source>
</evidence>